<dbReference type="Proteomes" id="UP001196338">
    <property type="component" value="Unassembled WGS sequence"/>
</dbReference>
<dbReference type="AlphaFoldDB" id="A0AAW4KZ04"/>
<sequence length="93" mass="9725">MGQFIQARLGGIATSTSVNDYLLAAIALGLDPQALRAPVRNSVGGFDIGQRGLWNQPPNVAIEGLSHHLVKEGRASKASADLAARLLLARIAP</sequence>
<name>A0AAW4KZ04_VIBCL</name>
<gene>
    <name evidence="1" type="ORF">KIN13_19775</name>
</gene>
<protein>
    <submittedName>
        <fullName evidence="1">Uncharacterized protein</fullName>
    </submittedName>
</protein>
<proteinExistence type="predicted"/>
<evidence type="ECO:0000313" key="1">
    <source>
        <dbReference type="EMBL" id="MBS7675644.1"/>
    </source>
</evidence>
<comment type="caution">
    <text evidence="1">The sequence shown here is derived from an EMBL/GenBank/DDBJ whole genome shotgun (WGS) entry which is preliminary data.</text>
</comment>
<dbReference type="RefSeq" id="WP_213421560.1">
    <property type="nucleotide sequence ID" value="NZ_JAHBND010000990.1"/>
</dbReference>
<dbReference type="EMBL" id="JAHBND010000990">
    <property type="protein sequence ID" value="MBS7675644.1"/>
    <property type="molecule type" value="Genomic_DNA"/>
</dbReference>
<organism evidence="1 2">
    <name type="scientific">Vibrio cholerae</name>
    <dbReference type="NCBI Taxonomy" id="666"/>
    <lineage>
        <taxon>Bacteria</taxon>
        <taxon>Pseudomonadati</taxon>
        <taxon>Pseudomonadota</taxon>
        <taxon>Gammaproteobacteria</taxon>
        <taxon>Vibrionales</taxon>
        <taxon>Vibrionaceae</taxon>
        <taxon>Vibrio</taxon>
    </lineage>
</organism>
<accession>A0AAW4KZ04</accession>
<reference evidence="1" key="1">
    <citation type="submission" date="2021-05" db="EMBL/GenBank/DDBJ databases">
        <authorList>
            <person name="Stine C."/>
        </authorList>
    </citation>
    <scope>NUCLEOTIDE SEQUENCE</scope>
    <source>
        <strain evidence="1">TDS0091212</strain>
    </source>
</reference>
<feature type="non-terminal residue" evidence="1">
    <location>
        <position position="93"/>
    </location>
</feature>
<reference evidence="1" key="2">
    <citation type="submission" date="2023-08" db="EMBL/GenBank/DDBJ databases">
        <title>Vibrio cholerae Outbreaks in Tanzania Exemplify Founder Flush: Simultaneous Increases in Population Size and Genetic Diversity.</title>
        <authorList>
            <person name="Debes A.K."/>
            <person name="Mohammed A."/>
            <person name="Maseke I."/>
            <person name="Almeida M."/>
            <person name="Li S."/>
            <person name="Matimba H."/>
            <person name="Joachim A."/>
            <person name="Mizinduko M."/>
            <person name="Nyanga S."/>
            <person name="Kelly M."/>
            <person name="Kachwamba Y."/>
            <person name="Schaffer A.M."/>
            <person name="Nyanga A.S."/>
            <person name="Mghamba J."/>
            <person name="Mosha F.S."/>
            <person name="Sack D.A."/>
            <person name="Stine O.C."/>
        </authorList>
    </citation>
    <scope>NUCLEOTIDE SEQUENCE</scope>
    <source>
        <strain evidence="1">TDS0091212</strain>
    </source>
</reference>
<evidence type="ECO:0000313" key="2">
    <source>
        <dbReference type="Proteomes" id="UP001196338"/>
    </source>
</evidence>